<proteinExistence type="inferred from homology"/>
<evidence type="ECO:0000313" key="15">
    <source>
        <dbReference type="Proteomes" id="UP000293671"/>
    </source>
</evidence>
<dbReference type="NCBIfam" id="TIGR02397">
    <property type="entry name" value="dnaX_nterm"/>
    <property type="match status" value="1"/>
</dbReference>
<evidence type="ECO:0000256" key="6">
    <source>
        <dbReference type="ARBA" id="ARBA00022741"/>
    </source>
</evidence>
<keyword evidence="5" id="KW-0479">Metal-binding</keyword>
<evidence type="ECO:0000256" key="10">
    <source>
        <dbReference type="ARBA" id="ARBA00049244"/>
    </source>
</evidence>
<evidence type="ECO:0000256" key="4">
    <source>
        <dbReference type="ARBA" id="ARBA00022705"/>
    </source>
</evidence>
<comment type="similarity">
    <text evidence="1 11">Belongs to the DnaX/STICHEL family.</text>
</comment>
<dbReference type="Gene3D" id="3.30.300.150">
    <property type="entry name" value="DNA polymerase III, tau subunit, domain V"/>
    <property type="match status" value="1"/>
</dbReference>
<dbReference type="PANTHER" id="PTHR11669:SF0">
    <property type="entry name" value="PROTEIN STICHEL-LIKE 2"/>
    <property type="match status" value="1"/>
</dbReference>
<dbReference type="InterPro" id="IPR050238">
    <property type="entry name" value="DNA_Rep/Repair_Clamp_Loader"/>
</dbReference>
<name>A0A4Q7VNV4_9BURK</name>
<feature type="domain" description="AAA+ ATPase" evidence="13">
    <location>
        <begin position="37"/>
        <end position="184"/>
    </location>
</feature>
<comment type="catalytic activity">
    <reaction evidence="10 11">
        <text>DNA(n) + a 2'-deoxyribonucleoside 5'-triphosphate = DNA(n+1) + diphosphate</text>
        <dbReference type="Rhea" id="RHEA:22508"/>
        <dbReference type="Rhea" id="RHEA-COMP:17339"/>
        <dbReference type="Rhea" id="RHEA-COMP:17340"/>
        <dbReference type="ChEBI" id="CHEBI:33019"/>
        <dbReference type="ChEBI" id="CHEBI:61560"/>
        <dbReference type="ChEBI" id="CHEBI:173112"/>
        <dbReference type="EC" id="2.7.7.7"/>
    </reaction>
</comment>
<dbReference type="GO" id="GO:0005524">
    <property type="term" value="F:ATP binding"/>
    <property type="evidence" value="ECO:0007669"/>
    <property type="project" value="UniProtKB-KW"/>
</dbReference>
<evidence type="ECO:0000256" key="2">
    <source>
        <dbReference type="ARBA" id="ARBA00022679"/>
    </source>
</evidence>
<dbReference type="InterPro" id="IPR012763">
    <property type="entry name" value="DNA_pol_III_sug/sutau_N"/>
</dbReference>
<evidence type="ECO:0000256" key="3">
    <source>
        <dbReference type="ARBA" id="ARBA00022695"/>
    </source>
</evidence>
<keyword evidence="4 11" id="KW-0235">DNA replication</keyword>
<dbReference type="GO" id="GO:0003677">
    <property type="term" value="F:DNA binding"/>
    <property type="evidence" value="ECO:0007669"/>
    <property type="project" value="InterPro"/>
</dbReference>
<dbReference type="FunFam" id="1.20.272.10:FF:000003">
    <property type="entry name" value="DNA polymerase III subunit gamma/tau"/>
    <property type="match status" value="1"/>
</dbReference>
<feature type="region of interest" description="Disordered" evidence="12">
    <location>
        <begin position="419"/>
        <end position="445"/>
    </location>
</feature>
<dbReference type="InterPro" id="IPR008921">
    <property type="entry name" value="DNA_pol3_clamp-load_cplx_C"/>
</dbReference>
<dbReference type="OrthoDB" id="9810148at2"/>
<gene>
    <name evidence="11" type="primary">dnaX</name>
    <name evidence="14" type="ORF">EV670_2207</name>
</gene>
<evidence type="ECO:0000256" key="12">
    <source>
        <dbReference type="SAM" id="MobiDB-lite"/>
    </source>
</evidence>
<sequence length="620" mass="65707">MSSLVLARKYRPKNFAQMVGQGHVVQALSNALASNRLHHAYLFTGTRGVGKTTVSRILAKSLNCTGPDGSGGVTATPCGVCEACRDIDAGRHVDYVELDAASNRGVDEISQLLDQSVYKPVVGRYKVYMIDEVHMLTNTAFNAMLKTLEEPPEYLKFVLATTDPQKVPVTVLSRCLQFNLRPMAPETVREHLAHVLHEEGIAAEPGALRLLARAARGSMRDALSLTDQAIAFGAGTLLDAGVREMLGAVDRSHVHAIVEALAAGDGAALVAQVDALRAAGLSAEGALEDLATLAQQMALAQALPAALDADDPDTPLVAELAARLPADETQLLYSLAIHGRAELPLAPDEHSGLTMVLLRALAFRPRGGTRGVGGEGTRAPRVQPAATVAAAPALLKAPAPPTATAAPVRAVAPRTNVVAPRGSASAPAPRVQPVGIAPWDDEPPAPPMSMAEEPALPEPGLVVLPSEPEEVRQAAPTEPVLAVAAQEFDDPLCARWTALLLQLVEVQSVVGLTRELGWQAQCTAFDEAAGVIGLRVERETLRQGEHPKKLQAALAALLGREFRLEFEAGAVSDTPQKRDAAARARRQREAEATIQGDPFVLRVMQQFRSARIVPGSIQPR</sequence>
<dbReference type="Pfam" id="PF22608">
    <property type="entry name" value="DNAX_ATPase_lid"/>
    <property type="match status" value="1"/>
</dbReference>
<feature type="compositionally biased region" description="Low complexity" evidence="12">
    <location>
        <begin position="419"/>
        <end position="431"/>
    </location>
</feature>
<dbReference type="InterPro" id="IPR045085">
    <property type="entry name" value="HLD_clamp_pol_III_gamma_tau"/>
</dbReference>
<evidence type="ECO:0000256" key="1">
    <source>
        <dbReference type="ARBA" id="ARBA00006360"/>
    </source>
</evidence>
<dbReference type="FunFam" id="3.40.50.300:FF:000014">
    <property type="entry name" value="DNA polymerase III subunit gamma/tau"/>
    <property type="match status" value="1"/>
</dbReference>
<dbReference type="InterPro" id="IPR038249">
    <property type="entry name" value="PolIII_tau_V_sf"/>
</dbReference>
<dbReference type="GO" id="GO:0046872">
    <property type="term" value="F:metal ion binding"/>
    <property type="evidence" value="ECO:0007669"/>
    <property type="project" value="UniProtKB-KW"/>
</dbReference>
<dbReference type="SUPFAM" id="SSF48019">
    <property type="entry name" value="post-AAA+ oligomerization domain-like"/>
    <property type="match status" value="1"/>
</dbReference>
<dbReference type="GO" id="GO:0006261">
    <property type="term" value="P:DNA-templated DNA replication"/>
    <property type="evidence" value="ECO:0007669"/>
    <property type="project" value="TreeGrafter"/>
</dbReference>
<dbReference type="Proteomes" id="UP000293671">
    <property type="component" value="Unassembled WGS sequence"/>
</dbReference>
<keyword evidence="2 11" id="KW-0808">Transferase</keyword>
<dbReference type="EC" id="2.7.7.7" evidence="11"/>
<evidence type="ECO:0000256" key="8">
    <source>
        <dbReference type="ARBA" id="ARBA00022840"/>
    </source>
</evidence>
<dbReference type="InterPro" id="IPR027417">
    <property type="entry name" value="P-loop_NTPase"/>
</dbReference>
<dbReference type="Gene3D" id="1.20.272.10">
    <property type="match status" value="1"/>
</dbReference>
<dbReference type="GO" id="GO:0003887">
    <property type="term" value="F:DNA-directed DNA polymerase activity"/>
    <property type="evidence" value="ECO:0007669"/>
    <property type="project" value="UniProtKB-KW"/>
</dbReference>
<evidence type="ECO:0000313" key="14">
    <source>
        <dbReference type="EMBL" id="RZT97808.1"/>
    </source>
</evidence>
<dbReference type="EMBL" id="SHKP01000006">
    <property type="protein sequence ID" value="RZT97808.1"/>
    <property type="molecule type" value="Genomic_DNA"/>
</dbReference>
<keyword evidence="6 11" id="KW-0547">Nucleotide-binding</keyword>
<evidence type="ECO:0000256" key="9">
    <source>
        <dbReference type="ARBA" id="ARBA00022932"/>
    </source>
</evidence>
<dbReference type="Pfam" id="PF12169">
    <property type="entry name" value="DNA_pol3_gamma3"/>
    <property type="match status" value="1"/>
</dbReference>
<dbReference type="CDD" id="cd00009">
    <property type="entry name" value="AAA"/>
    <property type="match status" value="1"/>
</dbReference>
<keyword evidence="15" id="KW-1185">Reference proteome</keyword>
<dbReference type="Gene3D" id="1.10.8.60">
    <property type="match status" value="1"/>
</dbReference>
<dbReference type="InterPro" id="IPR022754">
    <property type="entry name" value="DNA_pol_III_gamma-3"/>
</dbReference>
<comment type="subunit">
    <text evidence="11">DNA polymerase III contains a core (composed of alpha, epsilon and theta chains) that associates with a tau subunit. This core dimerizes to form the POLIII' complex. PolIII' associates with the gamma complex (composed of gamma, delta, delta', psi and chi chains) and with the beta chain to form the complete DNA polymerase III complex.</text>
</comment>
<comment type="function">
    <text evidence="11">DNA polymerase III is a complex, multichain enzyme responsible for most of the replicative synthesis in bacteria. This DNA polymerase also exhibits 3' to 5' exonuclease activity.</text>
</comment>
<dbReference type="AlphaFoldDB" id="A0A4Q7VNV4"/>
<dbReference type="PANTHER" id="PTHR11669">
    <property type="entry name" value="REPLICATION FACTOR C / DNA POLYMERASE III GAMMA-TAU SUBUNIT"/>
    <property type="match status" value="1"/>
</dbReference>
<dbReference type="RefSeq" id="WP_130431992.1">
    <property type="nucleotide sequence ID" value="NZ_SHKP01000006.1"/>
</dbReference>
<keyword evidence="3 11" id="KW-0548">Nucleotidyltransferase</keyword>
<dbReference type="FunFam" id="1.10.8.60:FF:000013">
    <property type="entry name" value="DNA polymerase III subunit gamma/tau"/>
    <property type="match status" value="1"/>
</dbReference>
<comment type="caution">
    <text evidence="14">The sequence shown here is derived from an EMBL/GenBank/DDBJ whole genome shotgun (WGS) entry which is preliminary data.</text>
</comment>
<evidence type="ECO:0000256" key="11">
    <source>
        <dbReference type="RuleBase" id="RU364063"/>
    </source>
</evidence>
<dbReference type="SUPFAM" id="SSF52540">
    <property type="entry name" value="P-loop containing nucleoside triphosphate hydrolases"/>
    <property type="match status" value="1"/>
</dbReference>
<dbReference type="Gene3D" id="3.40.50.300">
    <property type="entry name" value="P-loop containing nucleotide triphosphate hydrolases"/>
    <property type="match status" value="1"/>
</dbReference>
<keyword evidence="8 11" id="KW-0067">ATP-binding</keyword>
<reference evidence="14 15" key="1">
    <citation type="submission" date="2019-02" db="EMBL/GenBank/DDBJ databases">
        <title>Genomic Encyclopedia of Type Strains, Phase IV (KMG-IV): sequencing the most valuable type-strain genomes for metagenomic binning, comparative biology and taxonomic classification.</title>
        <authorList>
            <person name="Goeker M."/>
        </authorList>
    </citation>
    <scope>NUCLEOTIDE SEQUENCE [LARGE SCALE GENOMIC DNA]</scope>
    <source>
        <strain evidence="14 15">DSM 19570</strain>
    </source>
</reference>
<dbReference type="Pfam" id="PF13177">
    <property type="entry name" value="DNA_pol3_delta2"/>
    <property type="match status" value="1"/>
</dbReference>
<evidence type="ECO:0000256" key="5">
    <source>
        <dbReference type="ARBA" id="ARBA00022723"/>
    </source>
</evidence>
<dbReference type="SMART" id="SM00382">
    <property type="entry name" value="AAA"/>
    <property type="match status" value="1"/>
</dbReference>
<dbReference type="CDD" id="cd18137">
    <property type="entry name" value="HLD_clamp_pol_III_gamma_tau"/>
    <property type="match status" value="1"/>
</dbReference>
<dbReference type="InterPro" id="IPR003593">
    <property type="entry name" value="AAA+_ATPase"/>
</dbReference>
<evidence type="ECO:0000259" key="13">
    <source>
        <dbReference type="SMART" id="SM00382"/>
    </source>
</evidence>
<organism evidence="14 15">
    <name type="scientific">Rivibacter subsaxonicus</name>
    <dbReference type="NCBI Taxonomy" id="457575"/>
    <lineage>
        <taxon>Bacteria</taxon>
        <taxon>Pseudomonadati</taxon>
        <taxon>Pseudomonadota</taxon>
        <taxon>Betaproteobacteria</taxon>
        <taxon>Burkholderiales</taxon>
        <taxon>Rivibacter</taxon>
    </lineage>
</organism>
<keyword evidence="7" id="KW-0862">Zinc</keyword>
<dbReference type="GO" id="GO:0009360">
    <property type="term" value="C:DNA polymerase III complex"/>
    <property type="evidence" value="ECO:0007669"/>
    <property type="project" value="InterPro"/>
</dbReference>
<protein>
    <recommendedName>
        <fullName evidence="11">DNA polymerase III subunit gamma/tau</fullName>
        <ecNumber evidence="11">2.7.7.7</ecNumber>
    </recommendedName>
</protein>
<evidence type="ECO:0000256" key="7">
    <source>
        <dbReference type="ARBA" id="ARBA00022833"/>
    </source>
</evidence>
<accession>A0A4Q7VNV4</accession>
<keyword evidence="9 11" id="KW-0239">DNA-directed DNA polymerase</keyword>